<reference evidence="1" key="1">
    <citation type="journal article" date="2021" name="Proc. Natl. Acad. Sci. U.S.A.">
        <title>Three genomes in the algal genus Volvox reveal the fate of a haploid sex-determining region after a transition to homothallism.</title>
        <authorList>
            <person name="Yamamoto K."/>
            <person name="Hamaji T."/>
            <person name="Kawai-Toyooka H."/>
            <person name="Matsuzaki R."/>
            <person name="Takahashi F."/>
            <person name="Nishimura Y."/>
            <person name="Kawachi M."/>
            <person name="Noguchi H."/>
            <person name="Minakuchi Y."/>
            <person name="Umen J.G."/>
            <person name="Toyoda A."/>
            <person name="Nozaki H."/>
        </authorList>
    </citation>
    <scope>NUCLEOTIDE SEQUENCE</scope>
    <source>
        <strain evidence="1">NIES-3780</strain>
    </source>
</reference>
<dbReference type="EMBL" id="BNCO01000062">
    <property type="protein sequence ID" value="GIL63948.1"/>
    <property type="molecule type" value="Genomic_DNA"/>
</dbReference>
<dbReference type="Proteomes" id="UP000747399">
    <property type="component" value="Unassembled WGS sequence"/>
</dbReference>
<organism evidence="1 2">
    <name type="scientific">Volvox africanus</name>
    <dbReference type="NCBI Taxonomy" id="51714"/>
    <lineage>
        <taxon>Eukaryota</taxon>
        <taxon>Viridiplantae</taxon>
        <taxon>Chlorophyta</taxon>
        <taxon>core chlorophytes</taxon>
        <taxon>Chlorophyceae</taxon>
        <taxon>CS clade</taxon>
        <taxon>Chlamydomonadales</taxon>
        <taxon>Volvocaceae</taxon>
        <taxon>Volvox</taxon>
    </lineage>
</organism>
<evidence type="ECO:0000313" key="1">
    <source>
        <dbReference type="EMBL" id="GIL63948.1"/>
    </source>
</evidence>
<keyword evidence="2" id="KW-1185">Reference proteome</keyword>
<evidence type="ECO:0000313" key="2">
    <source>
        <dbReference type="Proteomes" id="UP000747399"/>
    </source>
</evidence>
<gene>
    <name evidence="1" type="ORF">Vafri_17861</name>
</gene>
<sequence>MGRCCCKVLFGGINHKTPYGGGLQDRKGFGANNSVDTLEFWNRHHLCNAEVKKMRVHTRLNHCHIATNVFTFDESIMVLRACGGSLKQNRKWISVVWCVDRLLSPVALQTQSKALGRHA</sequence>
<comment type="caution">
    <text evidence="1">The sequence shown here is derived from an EMBL/GenBank/DDBJ whole genome shotgun (WGS) entry which is preliminary data.</text>
</comment>
<proteinExistence type="predicted"/>
<dbReference type="AlphaFoldDB" id="A0A8J4BLL4"/>
<protein>
    <submittedName>
        <fullName evidence="1">Uncharacterized protein</fullName>
    </submittedName>
</protein>
<name>A0A8J4BLL4_9CHLO</name>
<accession>A0A8J4BLL4</accession>